<proteinExistence type="predicted"/>
<feature type="compositionally biased region" description="Acidic residues" evidence="1">
    <location>
        <begin position="540"/>
        <end position="578"/>
    </location>
</feature>
<dbReference type="Ensembl" id="ENSAMXT00000020346.2">
    <property type="protein sequence ID" value="ENSAMXP00000020346.2"/>
    <property type="gene ID" value="ENSAMXG00000019756.2"/>
</dbReference>
<dbReference type="CDD" id="cd09076">
    <property type="entry name" value="L1-EN"/>
    <property type="match status" value="1"/>
</dbReference>
<organism evidence="4 5">
    <name type="scientific">Astyanax mexicanus</name>
    <name type="common">Blind cave fish</name>
    <name type="synonym">Astyanax fasciatus mexicanus</name>
    <dbReference type="NCBI Taxonomy" id="7994"/>
    <lineage>
        <taxon>Eukaryota</taxon>
        <taxon>Metazoa</taxon>
        <taxon>Chordata</taxon>
        <taxon>Craniata</taxon>
        <taxon>Vertebrata</taxon>
        <taxon>Euteleostomi</taxon>
        <taxon>Actinopterygii</taxon>
        <taxon>Neopterygii</taxon>
        <taxon>Teleostei</taxon>
        <taxon>Ostariophysi</taxon>
        <taxon>Characiformes</taxon>
        <taxon>Characoidei</taxon>
        <taxon>Acestrorhamphidae</taxon>
        <taxon>Acestrorhamphinae</taxon>
        <taxon>Astyanax</taxon>
    </lineage>
</organism>
<reference evidence="5" key="2">
    <citation type="journal article" date="2014" name="Nat. Commun.">
        <title>The cavefish genome reveals candidate genes for eye loss.</title>
        <authorList>
            <person name="McGaugh S.E."/>
            <person name="Gross J.B."/>
            <person name="Aken B."/>
            <person name="Blin M."/>
            <person name="Borowsky R."/>
            <person name="Chalopin D."/>
            <person name="Hinaux H."/>
            <person name="Jeffery W.R."/>
            <person name="Keene A."/>
            <person name="Ma L."/>
            <person name="Minx P."/>
            <person name="Murphy D."/>
            <person name="O'Quin K.E."/>
            <person name="Retaux S."/>
            <person name="Rohner N."/>
            <person name="Searle S.M."/>
            <person name="Stahl B.A."/>
            <person name="Tabin C."/>
            <person name="Volff J.N."/>
            <person name="Yoshizawa M."/>
            <person name="Warren W.C."/>
        </authorList>
    </citation>
    <scope>NUCLEOTIDE SEQUENCE [LARGE SCALE GENOMIC DNA]</scope>
    <source>
        <strain evidence="5">female</strain>
    </source>
</reference>
<dbReference type="STRING" id="7994.ENSAMXP00000030537"/>
<evidence type="ECO:0000259" key="2">
    <source>
        <dbReference type="Pfam" id="PF03372"/>
    </source>
</evidence>
<evidence type="ECO:0000313" key="5">
    <source>
        <dbReference type="Proteomes" id="UP000018467"/>
    </source>
</evidence>
<feature type="domain" description="DUF4806" evidence="3">
    <location>
        <begin position="769"/>
        <end position="842"/>
    </location>
</feature>
<dbReference type="Pfam" id="PF03372">
    <property type="entry name" value="Exo_endo_phos"/>
    <property type="match status" value="1"/>
</dbReference>
<dbReference type="HOGENOM" id="CLU_000680_2_4_1"/>
<dbReference type="InterPro" id="IPR036691">
    <property type="entry name" value="Endo/exonu/phosph_ase_sf"/>
</dbReference>
<dbReference type="GO" id="GO:0003824">
    <property type="term" value="F:catalytic activity"/>
    <property type="evidence" value="ECO:0007669"/>
    <property type="project" value="InterPro"/>
</dbReference>
<protein>
    <submittedName>
        <fullName evidence="4">Uncharacterized LOC103032585</fullName>
    </submittedName>
</protein>
<dbReference type="Ensembl" id="ENSAMXT00000041072.1">
    <property type="protein sequence ID" value="ENSAMXP00000045416.1"/>
    <property type="gene ID" value="ENSAMXG00000019756.2"/>
</dbReference>
<dbReference type="SUPFAM" id="SSF56219">
    <property type="entry name" value="DNase I-like"/>
    <property type="match status" value="1"/>
</dbReference>
<sequence length="921" mass="105150">MATAKTIKFVTWNINGLKQKKCKELYDADVVFLQETHIGQNNNCRLDVGDEWNFYYTQYTSSRKGSAILVRKTLDFKSISVEKDINGSYLVLKCKLGDQLYTLVSVYNHHADVKTLDTLTLYLQHMATGMLVIGGDFNTVLNPFIDKKTQSKPGKVTNNRSHDKLRGCVEKFMKSLQLVDVWRRMNPATREYTFNKNNIKSRLDYFFIPEECMWRIETCEINNLQRPDHQPLSLQVNNVAVISYKKDVEIHYIGQLLHHKRGFGIVEADLSLNENNKCVMNEIDLVTAIQSLQVSDTPRPDGIPVSFYKEVIQDLIPYLKVLYSRMLSDSFDFQKTHFCESVQNPHSDEQRFFNVDYLIIATILARRLEDHLESQYKGHKPKGLAAFGIAFKSPCPQVKWCYIKKALEEQKRFTEAKNNSASCQDFVIMENLLRNAEDFDSDGNTSAFSSEKCKKLCQGCPLTPVLMTLILKSISSNLFGHSEQHKILVFKQSVIVCVPTEDQDKVKASLMNRLNDLQRTDTVVQPKENEVENWDVEFEEGEETLVNSEEEDDESYFEQEECEESDHEEDDESEVENDLQEKGSTFHYRQTMYAVVTLKPSAEVVVVAKTWLTEDKQQSHWPPFKSPESITHAVIARCVPVTQGKLWEKVDVTVQGEFDTYDGAKKIQQLLRSQGVSKKKIPPSQQPGSSPLKRKKLQPGPSQSAVTSHIHPAAPSIQLGPKPNETDNIMKLLKEINSKVQKNSAMLGVLLKRVDQPGLSMLSKKFKPKLPLTSPEEVNRLEEELKDDTTMQNYVQHLRTLGGTGNKKIIRTIMQAVMTEDLAEAFSWKKGRQNKKAMSVLTLSRVIKEAALYRGIDHTDTEKEIMKWLRFVADRNNRKKLKDLRDFKDGNQTVTSGTAPDYICDSGASGSPLLYNLFDDV</sequence>
<dbReference type="InterPro" id="IPR032071">
    <property type="entry name" value="DUF4806"/>
</dbReference>
<evidence type="ECO:0000313" key="4">
    <source>
        <dbReference type="Ensembl" id="ENSAMXP00000020346.2"/>
    </source>
</evidence>
<dbReference type="PANTHER" id="PTHR34153:SF2">
    <property type="entry name" value="SI:CH211-262H13.3-RELATED"/>
    <property type="match status" value="1"/>
</dbReference>
<accession>W5LKI4</accession>
<feature type="domain" description="Endonuclease/exonuclease/phosphatase" evidence="2">
    <location>
        <begin position="10"/>
        <end position="209"/>
    </location>
</feature>
<dbReference type="Gene3D" id="3.60.10.10">
    <property type="entry name" value="Endonuclease/exonuclease/phosphatase"/>
    <property type="match status" value="1"/>
</dbReference>
<feature type="region of interest" description="Disordered" evidence="1">
    <location>
        <begin position="673"/>
        <end position="723"/>
    </location>
</feature>
<reference evidence="4" key="3">
    <citation type="submission" date="2025-05" db="UniProtKB">
        <authorList>
            <consortium name="Ensembl"/>
        </authorList>
    </citation>
    <scope>IDENTIFICATION</scope>
</reference>
<dbReference type="Ensembl" id="ENSAMXT00000043603.1">
    <property type="protein sequence ID" value="ENSAMXP00000030537.1"/>
    <property type="gene ID" value="ENSAMXG00000019756.2"/>
</dbReference>
<dbReference type="Bgee" id="ENSAMXG00000019756">
    <property type="expression patterns" value="Expressed in zone of skin and 11 other cell types or tissues"/>
</dbReference>
<feature type="region of interest" description="Disordered" evidence="1">
    <location>
        <begin position="540"/>
        <end position="579"/>
    </location>
</feature>
<dbReference type="AlphaFoldDB" id="W5LKI4"/>
<dbReference type="Proteomes" id="UP000018467">
    <property type="component" value="Unassembled WGS sequence"/>
</dbReference>
<dbReference type="PANTHER" id="PTHR34153">
    <property type="entry name" value="SI:CH211-262H13.3-RELATED-RELATED"/>
    <property type="match status" value="1"/>
</dbReference>
<dbReference type="InterPro" id="IPR005135">
    <property type="entry name" value="Endo/exonuclease/phosphatase"/>
</dbReference>
<reference evidence="5" key="1">
    <citation type="submission" date="2013-03" db="EMBL/GenBank/DDBJ databases">
        <authorList>
            <person name="Jeffery W."/>
            <person name="Warren W."/>
            <person name="Wilson R.K."/>
        </authorList>
    </citation>
    <scope>NUCLEOTIDE SEQUENCE</scope>
    <source>
        <strain evidence="5">female</strain>
    </source>
</reference>
<name>W5LKI4_ASTMX</name>
<dbReference type="GeneTree" id="ENSGT01120000272906"/>
<dbReference type="Pfam" id="PF16064">
    <property type="entry name" value="DUF4806"/>
    <property type="match status" value="1"/>
</dbReference>
<evidence type="ECO:0000259" key="3">
    <source>
        <dbReference type="Pfam" id="PF16064"/>
    </source>
</evidence>
<evidence type="ECO:0000256" key="1">
    <source>
        <dbReference type="SAM" id="MobiDB-lite"/>
    </source>
</evidence>
<keyword evidence="5" id="KW-1185">Reference proteome</keyword>